<dbReference type="PANTHER" id="PTHR43174:SF1">
    <property type="entry name" value="UDP-N-ACETYLGLUCOSAMINE 2-EPIMERASE"/>
    <property type="match status" value="1"/>
</dbReference>
<dbReference type="EMBL" id="BCNO01000001">
    <property type="protein sequence ID" value="GAQ94533.1"/>
    <property type="molecule type" value="Genomic_DNA"/>
</dbReference>
<name>A0A0U9HXP5_9BACT</name>
<keyword evidence="1" id="KW-0413">Isomerase</keyword>
<dbReference type="AlphaFoldDB" id="A0A0U9HXP5"/>
<evidence type="ECO:0000256" key="1">
    <source>
        <dbReference type="RuleBase" id="RU003513"/>
    </source>
</evidence>
<organism evidence="3 4">
    <name type="scientific">Thermodesulfovibrio aggregans</name>
    <dbReference type="NCBI Taxonomy" id="86166"/>
    <lineage>
        <taxon>Bacteria</taxon>
        <taxon>Pseudomonadati</taxon>
        <taxon>Nitrospirota</taxon>
        <taxon>Thermodesulfovibrionia</taxon>
        <taxon>Thermodesulfovibrionales</taxon>
        <taxon>Thermodesulfovibrionaceae</taxon>
        <taxon>Thermodesulfovibrio</taxon>
    </lineage>
</organism>
<dbReference type="PANTHER" id="PTHR43174">
    <property type="entry name" value="UDP-N-ACETYLGLUCOSAMINE 2-EPIMERASE"/>
    <property type="match status" value="1"/>
</dbReference>
<dbReference type="GO" id="GO:0016853">
    <property type="term" value="F:isomerase activity"/>
    <property type="evidence" value="ECO:0007669"/>
    <property type="project" value="UniProtKB-KW"/>
</dbReference>
<dbReference type="NCBIfam" id="TIGR00236">
    <property type="entry name" value="wecB"/>
    <property type="match status" value="1"/>
</dbReference>
<evidence type="ECO:0000259" key="2">
    <source>
        <dbReference type="Pfam" id="PF02350"/>
    </source>
</evidence>
<dbReference type="STRING" id="86166.TAGGR_1717"/>
<dbReference type="Gene3D" id="3.40.50.2000">
    <property type="entry name" value="Glycogen Phosphorylase B"/>
    <property type="match status" value="2"/>
</dbReference>
<feature type="domain" description="UDP-N-acetylglucosamine 2-epimerase" evidence="2">
    <location>
        <begin position="23"/>
        <end position="356"/>
    </location>
</feature>
<sequence>MEIVSIVGARPQFIKAALVSKKLREKGIKEILVHTGQHYDFNMSDVFFRELGLLEPDYYLGIGSGNHGEQTGKMLIEIEKVLLKEKPDIVIVYGDTNSTLAGALTAAKLHIPVAHVEAGLRSYNKDMPEEINRVLTDHISTFLFAPTKTAVENLHKEGISKGVYQVGDVMFDVALESIKMVDEEKVLVKYGLKPKEFILATIHRAENTDVRENLINIWNALNEIASYGDKIIFPIHPRTKKALNEVGIDINFRNENLLLTEPVSYFEMLALEKNAKLIITDSGGVQKEGYFWGTPCVIPRNETEWIELVEIGFNKLAGNKSEEIIKCSLEILNGEKQYNLIEHFYGKGDASDKIVFYIIHPQK</sequence>
<comment type="caution">
    <text evidence="3">The sequence shown here is derived from an EMBL/GenBank/DDBJ whole genome shotgun (WGS) entry which is preliminary data.</text>
</comment>
<gene>
    <name evidence="3" type="ORF">TAGGR_1717</name>
</gene>
<keyword evidence="4" id="KW-1185">Reference proteome</keyword>
<protein>
    <submittedName>
        <fullName evidence="3">UDP-N-acetylglucosamine 2-epimerase</fullName>
    </submittedName>
</protein>
<reference evidence="4" key="1">
    <citation type="submission" date="2016-01" db="EMBL/GenBank/DDBJ databases">
        <title>Draft genome sequence of Thermodesulfovibrio aggregans strain TGE-P1.</title>
        <authorList>
            <person name="Sekiguchi Y."/>
            <person name="Ohashi A."/>
            <person name="Matsuura N."/>
            <person name="Tourlousse M.D."/>
        </authorList>
    </citation>
    <scope>NUCLEOTIDE SEQUENCE [LARGE SCALE GENOMIC DNA]</scope>
    <source>
        <strain evidence="4">TGE-P1</strain>
    </source>
</reference>
<dbReference type="CDD" id="cd03786">
    <property type="entry name" value="GTB_UDP-GlcNAc_2-Epimerase"/>
    <property type="match status" value="1"/>
</dbReference>
<proteinExistence type="inferred from homology"/>
<dbReference type="OrthoDB" id="9803238at2"/>
<comment type="similarity">
    <text evidence="1">Belongs to the UDP-N-acetylglucosamine 2-epimerase family.</text>
</comment>
<accession>A0A0U9HXP5</accession>
<dbReference type="Proteomes" id="UP000054976">
    <property type="component" value="Unassembled WGS sequence"/>
</dbReference>
<evidence type="ECO:0000313" key="3">
    <source>
        <dbReference type="EMBL" id="GAQ94533.1"/>
    </source>
</evidence>
<dbReference type="Pfam" id="PF02350">
    <property type="entry name" value="Epimerase_2"/>
    <property type="match status" value="1"/>
</dbReference>
<dbReference type="SUPFAM" id="SSF53756">
    <property type="entry name" value="UDP-Glycosyltransferase/glycogen phosphorylase"/>
    <property type="match status" value="1"/>
</dbReference>
<dbReference type="InterPro" id="IPR029767">
    <property type="entry name" value="WecB-like"/>
</dbReference>
<dbReference type="RefSeq" id="WP_059175978.1">
    <property type="nucleotide sequence ID" value="NZ_BCNO01000001.1"/>
</dbReference>
<dbReference type="InterPro" id="IPR003331">
    <property type="entry name" value="UDP_GlcNAc_Epimerase_2_dom"/>
</dbReference>
<evidence type="ECO:0000313" key="4">
    <source>
        <dbReference type="Proteomes" id="UP000054976"/>
    </source>
</evidence>